<dbReference type="Proteomes" id="UP000481872">
    <property type="component" value="Unassembled WGS sequence"/>
</dbReference>
<evidence type="ECO:0008006" key="4">
    <source>
        <dbReference type="Google" id="ProtNLM"/>
    </source>
</evidence>
<evidence type="ECO:0000313" key="2">
    <source>
        <dbReference type="EMBL" id="NEU03762.1"/>
    </source>
</evidence>
<dbReference type="AlphaFoldDB" id="A0A6M0H2A9"/>
<keyword evidence="1" id="KW-1133">Transmembrane helix</keyword>
<reference evidence="2 3" key="1">
    <citation type="submission" date="2020-02" db="EMBL/GenBank/DDBJ databases">
        <title>Genome assembly of a novel Clostridium senegalense strain.</title>
        <authorList>
            <person name="Gupta T.B."/>
            <person name="Jauregui R."/>
            <person name="Maclean P."/>
            <person name="Nawarathana A."/>
            <person name="Brightwell G."/>
        </authorList>
    </citation>
    <scope>NUCLEOTIDE SEQUENCE [LARGE SCALE GENOMIC DNA]</scope>
    <source>
        <strain evidence="2 3">AGRFS4</strain>
    </source>
</reference>
<keyword evidence="3" id="KW-1185">Reference proteome</keyword>
<dbReference type="RefSeq" id="WP_199869084.1">
    <property type="nucleotide sequence ID" value="NZ_JAAGPU010000002.1"/>
</dbReference>
<evidence type="ECO:0000256" key="1">
    <source>
        <dbReference type="SAM" id="Phobius"/>
    </source>
</evidence>
<evidence type="ECO:0000313" key="3">
    <source>
        <dbReference type="Proteomes" id="UP000481872"/>
    </source>
</evidence>
<dbReference type="EMBL" id="JAAGPU010000002">
    <property type="protein sequence ID" value="NEU03762.1"/>
    <property type="molecule type" value="Genomic_DNA"/>
</dbReference>
<feature type="transmembrane region" description="Helical" evidence="1">
    <location>
        <begin position="143"/>
        <end position="168"/>
    </location>
</feature>
<gene>
    <name evidence="2" type="ORF">G3M99_02595</name>
</gene>
<comment type="caution">
    <text evidence="2">The sequence shown here is derived from an EMBL/GenBank/DDBJ whole genome shotgun (WGS) entry which is preliminary data.</text>
</comment>
<feature type="transmembrane region" description="Helical" evidence="1">
    <location>
        <begin position="77"/>
        <end position="94"/>
    </location>
</feature>
<feature type="transmembrane region" description="Helical" evidence="1">
    <location>
        <begin position="12"/>
        <end position="39"/>
    </location>
</feature>
<keyword evidence="1" id="KW-0812">Transmembrane</keyword>
<protein>
    <recommendedName>
        <fullName evidence="4">DUF2232 domain-containing protein</fullName>
    </recommendedName>
</protein>
<keyword evidence="1" id="KW-0472">Membrane</keyword>
<feature type="transmembrane region" description="Helical" evidence="1">
    <location>
        <begin position="106"/>
        <end position="128"/>
    </location>
</feature>
<feature type="transmembrane region" description="Helical" evidence="1">
    <location>
        <begin position="51"/>
        <end position="71"/>
    </location>
</feature>
<proteinExistence type="predicted"/>
<sequence>MTSSKTDIITKGGIYVALSIIILYLTAFIPFNTLFILGIASAIIPISILTIGFKPSIMVYISVSLLSYFLIPQKSIWLIYTIFFGIYGLLKFLIEGINKLYLELVLKFICFNISCLLFYYISTILFISKNQVLEIFNINPSTILIFVVVYEIGFYIYDYAMTFFISYIKNKILKHL</sequence>
<name>A0A6M0H2A9_9CLOT</name>
<accession>A0A6M0H2A9</accession>
<organism evidence="2 3">
    <name type="scientific">Clostridium senegalense</name>
    <dbReference type="NCBI Taxonomy" id="1465809"/>
    <lineage>
        <taxon>Bacteria</taxon>
        <taxon>Bacillati</taxon>
        <taxon>Bacillota</taxon>
        <taxon>Clostridia</taxon>
        <taxon>Eubacteriales</taxon>
        <taxon>Clostridiaceae</taxon>
        <taxon>Clostridium</taxon>
    </lineage>
</organism>